<feature type="domain" description="AB hydrolase-1" evidence="1">
    <location>
        <begin position="29"/>
        <end position="342"/>
    </location>
</feature>
<reference evidence="2 3" key="1">
    <citation type="journal article" date="2014" name="PLoS Genet.">
        <title>Analysis of the Phlebiopsis gigantea genome, transcriptome and secretome provides insight into its pioneer colonization strategies of wood.</title>
        <authorList>
            <person name="Hori C."/>
            <person name="Ishida T."/>
            <person name="Igarashi K."/>
            <person name="Samejima M."/>
            <person name="Suzuki H."/>
            <person name="Master E."/>
            <person name="Ferreira P."/>
            <person name="Ruiz-Duenas F.J."/>
            <person name="Held B."/>
            <person name="Canessa P."/>
            <person name="Larrondo L.F."/>
            <person name="Schmoll M."/>
            <person name="Druzhinina I.S."/>
            <person name="Kubicek C.P."/>
            <person name="Gaskell J.A."/>
            <person name="Kersten P."/>
            <person name="St John F."/>
            <person name="Glasner J."/>
            <person name="Sabat G."/>
            <person name="Splinter BonDurant S."/>
            <person name="Syed K."/>
            <person name="Yadav J."/>
            <person name="Mgbeahuruike A.C."/>
            <person name="Kovalchuk A."/>
            <person name="Asiegbu F.O."/>
            <person name="Lackner G."/>
            <person name="Hoffmeister D."/>
            <person name="Rencoret J."/>
            <person name="Gutierrez A."/>
            <person name="Sun H."/>
            <person name="Lindquist E."/>
            <person name="Barry K."/>
            <person name="Riley R."/>
            <person name="Grigoriev I.V."/>
            <person name="Henrissat B."/>
            <person name="Kues U."/>
            <person name="Berka R.M."/>
            <person name="Martinez A.T."/>
            <person name="Covert S.F."/>
            <person name="Blanchette R.A."/>
            <person name="Cullen D."/>
        </authorList>
    </citation>
    <scope>NUCLEOTIDE SEQUENCE [LARGE SCALE GENOMIC DNA]</scope>
    <source>
        <strain evidence="2 3">11061_1 CR5-6</strain>
    </source>
</reference>
<accession>A0A0C3PCH2</accession>
<organism evidence="2 3">
    <name type="scientific">Phlebiopsis gigantea (strain 11061_1 CR5-6)</name>
    <name type="common">White-rot fungus</name>
    <name type="synonym">Peniophora gigantea</name>
    <dbReference type="NCBI Taxonomy" id="745531"/>
    <lineage>
        <taxon>Eukaryota</taxon>
        <taxon>Fungi</taxon>
        <taxon>Dikarya</taxon>
        <taxon>Basidiomycota</taxon>
        <taxon>Agaricomycotina</taxon>
        <taxon>Agaricomycetes</taxon>
        <taxon>Polyporales</taxon>
        <taxon>Phanerochaetaceae</taxon>
        <taxon>Phlebiopsis</taxon>
    </lineage>
</organism>
<dbReference type="Gene3D" id="3.40.50.1820">
    <property type="entry name" value="alpha/beta hydrolase"/>
    <property type="match status" value="1"/>
</dbReference>
<keyword evidence="3" id="KW-1185">Reference proteome</keyword>
<dbReference type="OrthoDB" id="5311491at2759"/>
<dbReference type="SUPFAM" id="SSF53474">
    <property type="entry name" value="alpha/beta-Hydrolases"/>
    <property type="match status" value="1"/>
</dbReference>
<dbReference type="Pfam" id="PF12697">
    <property type="entry name" value="Abhydrolase_6"/>
    <property type="match status" value="1"/>
</dbReference>
<evidence type="ECO:0000259" key="1">
    <source>
        <dbReference type="Pfam" id="PF12697"/>
    </source>
</evidence>
<evidence type="ECO:0000313" key="3">
    <source>
        <dbReference type="Proteomes" id="UP000053257"/>
    </source>
</evidence>
<evidence type="ECO:0000313" key="2">
    <source>
        <dbReference type="EMBL" id="KIP02788.1"/>
    </source>
</evidence>
<sequence>MPSAPIGSGVFLHYEDSGAPAGTDRYTTIVMVHGLAFNGGVFEPMLAFAPQNIVRIITVNMRDYAGSTPYSAEQLAELVDKDVDVQNRAVQRVGREIASFLVFVCTELGIPPINASGEKTTDGLVLVAWSMHTMGAIALLGDEQVLGKDMQSALSPFLRTVVFYDPPTHAYGVERREEGLTHPFADDSVSLEDKPAAFMNWVTAYNTPLPDDLPRTISLDALRSRTPRDIPTIEKMSQDDVQKVFEPGVMLRSGALLATNQEIHSRNTTRALFDVANILPDVAVLALWCDSSPWTTVLAGKALDCMRIQASSGPEQRNRPLTMVKIENANHMYHWDEPENMVKLLILNM</sequence>
<protein>
    <recommendedName>
        <fullName evidence="1">AB hydrolase-1 domain-containing protein</fullName>
    </recommendedName>
</protein>
<dbReference type="InterPro" id="IPR000073">
    <property type="entry name" value="AB_hydrolase_1"/>
</dbReference>
<dbReference type="EMBL" id="KN840653">
    <property type="protein sequence ID" value="KIP02788.1"/>
    <property type="molecule type" value="Genomic_DNA"/>
</dbReference>
<dbReference type="HOGENOM" id="CLU_045014_0_0_1"/>
<name>A0A0C3PCH2_PHLG1</name>
<dbReference type="Proteomes" id="UP000053257">
    <property type="component" value="Unassembled WGS sequence"/>
</dbReference>
<proteinExistence type="predicted"/>
<dbReference type="AlphaFoldDB" id="A0A0C3PCH2"/>
<gene>
    <name evidence="2" type="ORF">PHLGIDRAFT_278068</name>
</gene>
<dbReference type="InterPro" id="IPR029058">
    <property type="entry name" value="AB_hydrolase_fold"/>
</dbReference>